<accession>A0A8S3S067</accession>
<protein>
    <submittedName>
        <fullName evidence="1">Uncharacterized protein</fullName>
    </submittedName>
</protein>
<gene>
    <name evidence="1" type="ORF">MEDL_27897</name>
</gene>
<dbReference type="OrthoDB" id="6134037at2759"/>
<reference evidence="1" key="1">
    <citation type="submission" date="2021-03" db="EMBL/GenBank/DDBJ databases">
        <authorList>
            <person name="Bekaert M."/>
        </authorList>
    </citation>
    <scope>NUCLEOTIDE SEQUENCE</scope>
</reference>
<dbReference type="Proteomes" id="UP000683360">
    <property type="component" value="Unassembled WGS sequence"/>
</dbReference>
<evidence type="ECO:0000313" key="2">
    <source>
        <dbReference type="Proteomes" id="UP000683360"/>
    </source>
</evidence>
<name>A0A8S3S067_MYTED</name>
<dbReference type="PANTHER" id="PTHR47018:SF4">
    <property type="match status" value="1"/>
</dbReference>
<comment type="caution">
    <text evidence="1">The sequence shown here is derived from an EMBL/GenBank/DDBJ whole genome shotgun (WGS) entry which is preliminary data.</text>
</comment>
<dbReference type="EMBL" id="CAJPWZ010001397">
    <property type="protein sequence ID" value="CAG2214019.1"/>
    <property type="molecule type" value="Genomic_DNA"/>
</dbReference>
<organism evidence="1 2">
    <name type="scientific">Mytilus edulis</name>
    <name type="common">Blue mussel</name>
    <dbReference type="NCBI Taxonomy" id="6550"/>
    <lineage>
        <taxon>Eukaryota</taxon>
        <taxon>Metazoa</taxon>
        <taxon>Spiralia</taxon>
        <taxon>Lophotrochozoa</taxon>
        <taxon>Mollusca</taxon>
        <taxon>Bivalvia</taxon>
        <taxon>Autobranchia</taxon>
        <taxon>Pteriomorphia</taxon>
        <taxon>Mytilida</taxon>
        <taxon>Mytiloidea</taxon>
        <taxon>Mytilidae</taxon>
        <taxon>Mytilinae</taxon>
        <taxon>Mytilus</taxon>
    </lineage>
</organism>
<sequence>MVAGPEISRLISQFEEYSSRRKNTDDRHHDNSMSMQKDFIDKVRSLKTVMNDYGNPFLEDSEDIYKIDSKDIVQAGTGKLSQIKQTGCNQYADFRNRMQNTASIYEPIKKNKFLLFSRQPKKSSCETKSKLDLAREDCTALLEHTKRATYQGGHVWGQAVIHDQHLPSPGDWGWVKENADGMWIPHWTQLAAIAASCQELHKCGCKKTCSGRCKCYKAGLTCTTLCSCSC</sequence>
<dbReference type="PANTHER" id="PTHR47018">
    <property type="entry name" value="CXC DOMAIN-CONTAINING PROTEIN-RELATED"/>
    <property type="match status" value="1"/>
</dbReference>
<proteinExistence type="predicted"/>
<dbReference type="AlphaFoldDB" id="A0A8S3S067"/>
<evidence type="ECO:0000313" key="1">
    <source>
        <dbReference type="EMBL" id="CAG2214019.1"/>
    </source>
</evidence>
<keyword evidence="2" id="KW-1185">Reference proteome</keyword>